<dbReference type="Gene3D" id="3.30.565.10">
    <property type="entry name" value="Histidine kinase-like ATPase, C-terminal domain"/>
    <property type="match status" value="1"/>
</dbReference>
<dbReference type="Gene3D" id="1.20.120.160">
    <property type="entry name" value="HPT domain"/>
    <property type="match status" value="1"/>
</dbReference>
<evidence type="ECO:0000256" key="11">
    <source>
        <dbReference type="ARBA" id="ARBA00035100"/>
    </source>
</evidence>
<evidence type="ECO:0000256" key="12">
    <source>
        <dbReference type="PROSITE-ProRule" id="PRU00110"/>
    </source>
</evidence>
<evidence type="ECO:0000256" key="5">
    <source>
        <dbReference type="ARBA" id="ARBA00022553"/>
    </source>
</evidence>
<dbReference type="InterPro" id="IPR036061">
    <property type="entry name" value="CheW-like_dom_sf"/>
</dbReference>
<dbReference type="Gene3D" id="2.30.30.40">
    <property type="entry name" value="SH3 Domains"/>
    <property type="match status" value="1"/>
</dbReference>
<evidence type="ECO:0000256" key="9">
    <source>
        <dbReference type="ARBA" id="ARBA00022840"/>
    </source>
</evidence>
<dbReference type="InterPro" id="IPR037006">
    <property type="entry name" value="CheA-like_homodim_sf"/>
</dbReference>
<dbReference type="CDD" id="cd00088">
    <property type="entry name" value="HPT"/>
    <property type="match status" value="1"/>
</dbReference>
<dbReference type="Pfam" id="PF01627">
    <property type="entry name" value="Hpt"/>
    <property type="match status" value="1"/>
</dbReference>
<evidence type="ECO:0000313" key="17">
    <source>
        <dbReference type="EMBL" id="EEW24142.1"/>
    </source>
</evidence>
<dbReference type="InterPro" id="IPR003594">
    <property type="entry name" value="HATPase_dom"/>
</dbReference>
<dbReference type="OrthoDB" id="9803176at2"/>
<dbReference type="PANTHER" id="PTHR43395">
    <property type="entry name" value="SENSOR HISTIDINE KINASE CHEA"/>
    <property type="match status" value="1"/>
</dbReference>
<evidence type="ECO:0000313" key="18">
    <source>
        <dbReference type="Proteomes" id="UP000010121"/>
    </source>
</evidence>
<name>C8S4H5_9RHOB</name>
<dbReference type="InterPro" id="IPR036890">
    <property type="entry name" value="HATPase_C_sf"/>
</dbReference>
<dbReference type="FunFam" id="3.30.565.10:FF:000016">
    <property type="entry name" value="Chemotaxis protein CheA, putative"/>
    <property type="match status" value="1"/>
</dbReference>
<dbReference type="GO" id="GO:0006935">
    <property type="term" value="P:chemotaxis"/>
    <property type="evidence" value="ECO:0007669"/>
    <property type="project" value="UniProtKB-KW"/>
</dbReference>
<dbReference type="GO" id="GO:0000155">
    <property type="term" value="F:phosphorelay sensor kinase activity"/>
    <property type="evidence" value="ECO:0007669"/>
    <property type="project" value="InterPro"/>
</dbReference>
<evidence type="ECO:0000256" key="10">
    <source>
        <dbReference type="ARBA" id="ARBA00023012"/>
    </source>
</evidence>
<dbReference type="STRING" id="371731.Rsw2DRAFT_2953"/>
<dbReference type="PROSITE" id="PS50109">
    <property type="entry name" value="HIS_KIN"/>
    <property type="match status" value="1"/>
</dbReference>
<dbReference type="Gene3D" id="1.10.287.560">
    <property type="entry name" value="Histidine kinase CheA-like, homodimeric domain"/>
    <property type="match status" value="1"/>
</dbReference>
<evidence type="ECO:0000259" key="14">
    <source>
        <dbReference type="PROSITE" id="PS50109"/>
    </source>
</evidence>
<evidence type="ECO:0000259" key="16">
    <source>
        <dbReference type="PROSITE" id="PS50894"/>
    </source>
</evidence>
<feature type="region of interest" description="Disordered" evidence="13">
    <location>
        <begin position="220"/>
        <end position="253"/>
    </location>
</feature>
<sequence length="646" mass="69120">MSDMDEVGGLFRQEAAELIASLEAGLLDLERAPTDVAVINAVFRDLHTIKGSGAMFGYADLAHFVHEFESVFDGLRKGNASVGPDLIAVALRACDQIGQLIDAPQTAGGQSDVLLAALRQAMDGDAADSVSPDQGWRLRFRLGRGTLKLGGNPRLLLEELGALAPIEVRALLDEVPSLDALDPHDCLIGWEVVLSGPVSREAIEDVFFFHRDDMLFELEPLDGPSADAATGPARPEQEKAPDAPQAAAAAGADTMRVETGRLDELMDRVGELVIAEARLSALAQRLHDPGLLAVAEDIQRLASGMRDATMSIRMVPIGSIMGRFRRLMRDLSQSLDKPLAFVTSGEDTELDKTVIELLADPLVHILRNSMDHGLETLAERRAAGKPDTGTIALGAVYSGAEVLITIRDDGRGLDAEKIRAHAVSKGLIAADAQVPRADLLKMIFAPGFSTAAAVTELSGRGVGMDVVKRTVDALRGQIELESEPGHGTTVTLRLPLTLAIIDGLLIEVGGENYAFPLAAVEECVELPPEFEEEGKSSSFLNIRGALVPFLRLRNLFDVAAPLTDFQKVVIVSSSGERVGLVVDRIVGNNQTVIKQLSRLHAQMLCFSGATILGDGSVALILDVPQLVAMGRAQEERARNPRLERAA</sequence>
<evidence type="ECO:0000256" key="4">
    <source>
        <dbReference type="ARBA" id="ARBA00022500"/>
    </source>
</evidence>
<keyword evidence="9" id="KW-0067">ATP-binding</keyword>
<dbReference type="Pfam" id="PF02518">
    <property type="entry name" value="HATPase_c"/>
    <property type="match status" value="1"/>
</dbReference>
<comment type="caution">
    <text evidence="17">The sequence shown here is derived from an EMBL/GenBank/DDBJ whole genome shotgun (WGS) entry which is preliminary data.</text>
</comment>
<dbReference type="Proteomes" id="UP000010121">
    <property type="component" value="Unassembled WGS sequence"/>
</dbReference>
<comment type="catalytic activity">
    <reaction evidence="1">
        <text>ATP + protein L-histidine = ADP + protein N-phospho-L-histidine.</text>
        <dbReference type="EC" id="2.7.13.3"/>
    </reaction>
</comment>
<dbReference type="SMART" id="SM00073">
    <property type="entry name" value="HPT"/>
    <property type="match status" value="1"/>
</dbReference>
<dbReference type="EC" id="2.7.13.3" evidence="2"/>
<dbReference type="AlphaFoldDB" id="C8S4H5"/>
<dbReference type="SMART" id="SM01231">
    <property type="entry name" value="H-kinase_dim"/>
    <property type="match status" value="1"/>
</dbReference>
<dbReference type="Pfam" id="PF01584">
    <property type="entry name" value="CheW"/>
    <property type="match status" value="1"/>
</dbReference>
<dbReference type="GO" id="GO:0005737">
    <property type="term" value="C:cytoplasm"/>
    <property type="evidence" value="ECO:0007669"/>
    <property type="project" value="InterPro"/>
</dbReference>
<dbReference type="SMART" id="SM00387">
    <property type="entry name" value="HATPase_c"/>
    <property type="match status" value="1"/>
</dbReference>
<feature type="modified residue" description="Phosphohistidine" evidence="12">
    <location>
        <position position="47"/>
    </location>
</feature>
<evidence type="ECO:0000256" key="3">
    <source>
        <dbReference type="ARBA" id="ARBA00021495"/>
    </source>
</evidence>
<dbReference type="RefSeq" id="WP_008032336.1">
    <property type="nucleotide sequence ID" value="NZ_ACYY01000025.1"/>
</dbReference>
<keyword evidence="7" id="KW-0547">Nucleotide-binding</keyword>
<dbReference type="SUPFAM" id="SSF47226">
    <property type="entry name" value="Histidine-containing phosphotransfer domain, HPT domain"/>
    <property type="match status" value="1"/>
</dbReference>
<proteinExistence type="predicted"/>
<evidence type="ECO:0000256" key="2">
    <source>
        <dbReference type="ARBA" id="ARBA00012438"/>
    </source>
</evidence>
<keyword evidence="18" id="KW-1185">Reference proteome</keyword>
<dbReference type="SUPFAM" id="SSF50341">
    <property type="entry name" value="CheW-like"/>
    <property type="match status" value="1"/>
</dbReference>
<dbReference type="InterPro" id="IPR005467">
    <property type="entry name" value="His_kinase_dom"/>
</dbReference>
<keyword evidence="4" id="KW-0145">Chemotaxis</keyword>
<evidence type="ECO:0000256" key="7">
    <source>
        <dbReference type="ARBA" id="ARBA00022741"/>
    </source>
</evidence>
<comment type="function">
    <text evidence="11">Involved in the transmission of sensory signals from the chemoreceptors to the flagellar motors. CheA is autophosphorylated; it can transfer its phosphate group to either CheB or CheY.</text>
</comment>
<evidence type="ECO:0000256" key="13">
    <source>
        <dbReference type="SAM" id="MobiDB-lite"/>
    </source>
</evidence>
<dbReference type="eggNOG" id="COG0643">
    <property type="taxonomic scope" value="Bacteria"/>
</dbReference>
<dbReference type="EMBL" id="ACYY01000025">
    <property type="protein sequence ID" value="EEW24142.1"/>
    <property type="molecule type" value="Genomic_DNA"/>
</dbReference>
<gene>
    <name evidence="17" type="ORF">Rsw2DRAFT_2953</name>
</gene>
<keyword evidence="6" id="KW-0808">Transferase</keyword>
<dbReference type="SUPFAM" id="SSF47384">
    <property type="entry name" value="Homodimeric domain of signal transducing histidine kinase"/>
    <property type="match status" value="1"/>
</dbReference>
<dbReference type="PROSITE" id="PS50894">
    <property type="entry name" value="HPT"/>
    <property type="match status" value="1"/>
</dbReference>
<dbReference type="CDD" id="cd16916">
    <property type="entry name" value="HATPase_CheA-like"/>
    <property type="match status" value="1"/>
</dbReference>
<dbReference type="SMART" id="SM00260">
    <property type="entry name" value="CheW"/>
    <property type="match status" value="1"/>
</dbReference>
<dbReference type="SUPFAM" id="SSF55874">
    <property type="entry name" value="ATPase domain of HSP90 chaperone/DNA topoisomerase II/histidine kinase"/>
    <property type="match status" value="1"/>
</dbReference>
<dbReference type="InterPro" id="IPR004105">
    <property type="entry name" value="CheA-like_dim"/>
</dbReference>
<dbReference type="Pfam" id="PF02895">
    <property type="entry name" value="H-kinase_dim"/>
    <property type="match status" value="1"/>
</dbReference>
<dbReference type="PROSITE" id="PS50851">
    <property type="entry name" value="CHEW"/>
    <property type="match status" value="1"/>
</dbReference>
<protein>
    <recommendedName>
        <fullName evidence="3">Chemotaxis protein CheA</fullName>
        <ecNumber evidence="2">2.7.13.3</ecNumber>
    </recommendedName>
</protein>
<feature type="compositionally biased region" description="Low complexity" evidence="13">
    <location>
        <begin position="242"/>
        <end position="253"/>
    </location>
</feature>
<dbReference type="InterPro" id="IPR002545">
    <property type="entry name" value="CheW-lke_dom"/>
</dbReference>
<evidence type="ECO:0000259" key="15">
    <source>
        <dbReference type="PROSITE" id="PS50851"/>
    </source>
</evidence>
<dbReference type="GO" id="GO:0005524">
    <property type="term" value="F:ATP binding"/>
    <property type="evidence" value="ECO:0007669"/>
    <property type="project" value="UniProtKB-KW"/>
</dbReference>
<dbReference type="InterPro" id="IPR036097">
    <property type="entry name" value="HisK_dim/P_sf"/>
</dbReference>
<organism evidence="17 18">
    <name type="scientific">Rhodobacter ferrooxidans</name>
    <dbReference type="NCBI Taxonomy" id="371731"/>
    <lineage>
        <taxon>Bacteria</taxon>
        <taxon>Pseudomonadati</taxon>
        <taxon>Pseudomonadota</taxon>
        <taxon>Alphaproteobacteria</taxon>
        <taxon>Rhodobacterales</taxon>
        <taxon>Rhodobacter group</taxon>
        <taxon>Rhodobacter</taxon>
    </lineage>
</organism>
<reference evidence="17 18" key="1">
    <citation type="submission" date="2009-08" db="EMBL/GenBank/DDBJ databases">
        <title>The draft genome of Rhodobacter sp. SW2.</title>
        <authorList>
            <consortium name="US DOE Joint Genome Institute (JGI-PGF)"/>
            <person name="Lucas S."/>
            <person name="Copeland A."/>
            <person name="Lapidus A."/>
            <person name="Glavina del Rio T."/>
            <person name="Tice H."/>
            <person name="Bruce D."/>
            <person name="Goodwin L."/>
            <person name="Pitluck S."/>
            <person name="Larimer F."/>
            <person name="Land M.L."/>
            <person name="Hauser L."/>
            <person name="Emerson D."/>
        </authorList>
    </citation>
    <scope>NUCLEOTIDE SEQUENCE [LARGE SCALE GENOMIC DNA]</scope>
    <source>
        <strain evidence="17 18">SW2</strain>
    </source>
</reference>
<dbReference type="CDD" id="cd00731">
    <property type="entry name" value="CheA_reg"/>
    <property type="match status" value="1"/>
</dbReference>
<keyword evidence="8 17" id="KW-0418">Kinase</keyword>
<evidence type="ECO:0000256" key="8">
    <source>
        <dbReference type="ARBA" id="ARBA00022777"/>
    </source>
</evidence>
<dbReference type="InterPro" id="IPR036641">
    <property type="entry name" value="HPT_dom_sf"/>
</dbReference>
<feature type="domain" description="HPt" evidence="16">
    <location>
        <begin position="1"/>
        <end position="104"/>
    </location>
</feature>
<dbReference type="InterPro" id="IPR008207">
    <property type="entry name" value="Sig_transdc_His_kin_Hpt_dom"/>
</dbReference>
<accession>C8S4H5</accession>
<feature type="domain" description="CheW-like" evidence="15">
    <location>
        <begin position="500"/>
        <end position="632"/>
    </location>
</feature>
<dbReference type="InterPro" id="IPR004358">
    <property type="entry name" value="Sig_transdc_His_kin-like_C"/>
</dbReference>
<feature type="domain" description="Histidine kinase" evidence="14">
    <location>
        <begin position="278"/>
        <end position="498"/>
    </location>
</feature>
<keyword evidence="10" id="KW-0902">Two-component regulatory system</keyword>
<dbReference type="PRINTS" id="PR00344">
    <property type="entry name" value="BCTRLSENSOR"/>
</dbReference>
<evidence type="ECO:0000256" key="1">
    <source>
        <dbReference type="ARBA" id="ARBA00000085"/>
    </source>
</evidence>
<keyword evidence="5 12" id="KW-0597">Phosphoprotein</keyword>
<evidence type="ECO:0000256" key="6">
    <source>
        <dbReference type="ARBA" id="ARBA00022679"/>
    </source>
</evidence>
<dbReference type="InterPro" id="IPR051315">
    <property type="entry name" value="Bact_Chemotaxis_CheA"/>
</dbReference>
<dbReference type="PANTHER" id="PTHR43395:SF10">
    <property type="entry name" value="CHEMOTAXIS PROTEIN CHEA"/>
    <property type="match status" value="1"/>
</dbReference>